<dbReference type="AlphaFoldDB" id="A0AB34TNU5"/>
<dbReference type="InterPro" id="IPR010260">
    <property type="entry name" value="AlpA"/>
</dbReference>
<dbReference type="Pfam" id="PF05930">
    <property type="entry name" value="Phage_AlpA"/>
    <property type="match status" value="1"/>
</dbReference>
<evidence type="ECO:0000256" key="1">
    <source>
        <dbReference type="SAM" id="MobiDB-lite"/>
    </source>
</evidence>
<dbReference type="PANTHER" id="PTHR36154:SF1">
    <property type="entry name" value="DNA-BINDING TRANSCRIPTIONAL ACTIVATOR ALPA"/>
    <property type="match status" value="1"/>
</dbReference>
<gene>
    <name evidence="2" type="ORF">VL23_13530</name>
</gene>
<feature type="compositionally biased region" description="Polar residues" evidence="1">
    <location>
        <begin position="44"/>
        <end position="57"/>
    </location>
</feature>
<feature type="compositionally biased region" description="Polar residues" evidence="1">
    <location>
        <begin position="1"/>
        <end position="19"/>
    </location>
</feature>
<organism evidence="2 3">
    <name type="scientific">Stenotrophomonas maltophilia</name>
    <name type="common">Pseudomonas maltophilia</name>
    <name type="synonym">Xanthomonas maltophilia</name>
    <dbReference type="NCBI Taxonomy" id="40324"/>
    <lineage>
        <taxon>Bacteria</taxon>
        <taxon>Pseudomonadati</taxon>
        <taxon>Pseudomonadota</taxon>
        <taxon>Gammaproteobacteria</taxon>
        <taxon>Lysobacterales</taxon>
        <taxon>Lysobacteraceae</taxon>
        <taxon>Stenotrophomonas</taxon>
        <taxon>Stenotrophomonas maltophilia group</taxon>
    </lineage>
</organism>
<dbReference type="PANTHER" id="PTHR36154">
    <property type="entry name" value="DNA-BINDING TRANSCRIPTIONAL ACTIVATOR ALPA"/>
    <property type="match status" value="1"/>
</dbReference>
<comment type="caution">
    <text evidence="2">The sequence shown here is derived from an EMBL/GenBank/DDBJ whole genome shotgun (WGS) entry which is preliminary data.</text>
</comment>
<sequence length="101" mass="11378">MSLNYDCSTHTTHSPNTDTGGIAPRSTRSKRVLRKKDLAKKLSCSESTIDNRLNPSSRWHDETFPRPVPLGAGGSRSSAKGWIEYVIDEWLESRMEGARRM</sequence>
<dbReference type="InterPro" id="IPR052931">
    <property type="entry name" value="Prophage_regulatory_activator"/>
</dbReference>
<protein>
    <submittedName>
        <fullName evidence="2">Transcriptional regulator</fullName>
    </submittedName>
</protein>
<name>A0AB34TNU5_STEMA</name>
<dbReference type="Proteomes" id="UP000037632">
    <property type="component" value="Unassembled WGS sequence"/>
</dbReference>
<feature type="region of interest" description="Disordered" evidence="1">
    <location>
        <begin position="1"/>
        <end position="77"/>
    </location>
</feature>
<reference evidence="2 3" key="1">
    <citation type="journal article" date="2015" name="Antimicrob. Agents Chemother.">
        <title>Whole-Genome Sequencing Identifies Emergence of a Quinolone Resistance Mutation in a Case of Stenotrophomonas maltophilia Bacteremia.</title>
        <authorList>
            <person name="Pak T.R."/>
            <person name="Altman D.R."/>
            <person name="Attie O."/>
            <person name="Sebra R."/>
            <person name="Hamula C.L."/>
            <person name="Lewis M."/>
            <person name="Deikus G."/>
            <person name="Newman L.C."/>
            <person name="Fang G."/>
            <person name="Hand J."/>
            <person name="Papel G."/>
            <person name="Wallach F."/>
            <person name="Schadt E.E."/>
            <person name="Huprikar S."/>
            <person name="van Bakel H."/>
            <person name="Kasarskis A."/>
            <person name="Bashir A."/>
        </authorList>
    </citation>
    <scope>NUCLEOTIDE SEQUENCE [LARGE SCALE GENOMIC DNA]</scope>
    <source>
        <strain evidence="2 3">ISMMS6</strain>
    </source>
</reference>
<dbReference type="EMBL" id="JZIW01000001">
    <property type="protein sequence ID" value="KOO84138.1"/>
    <property type="molecule type" value="Genomic_DNA"/>
</dbReference>
<accession>A0AB34TNU5</accession>
<evidence type="ECO:0000313" key="2">
    <source>
        <dbReference type="EMBL" id="KOO84138.1"/>
    </source>
</evidence>
<proteinExistence type="predicted"/>
<dbReference type="RefSeq" id="WP_043033698.1">
    <property type="nucleotide sequence ID" value="NZ_CP197384.1"/>
</dbReference>
<evidence type="ECO:0000313" key="3">
    <source>
        <dbReference type="Proteomes" id="UP000037632"/>
    </source>
</evidence>